<dbReference type="WBParaSite" id="L893_g24433.t1">
    <property type="protein sequence ID" value="L893_g24433.t1"/>
    <property type="gene ID" value="L893_g24433"/>
</dbReference>
<dbReference type="Proteomes" id="UP000095287">
    <property type="component" value="Unplaced"/>
</dbReference>
<feature type="region of interest" description="Disordered" evidence="1">
    <location>
        <begin position="29"/>
        <end position="58"/>
    </location>
</feature>
<proteinExistence type="predicted"/>
<feature type="compositionally biased region" description="Basic and acidic residues" evidence="1">
    <location>
        <begin position="29"/>
        <end position="38"/>
    </location>
</feature>
<evidence type="ECO:0000256" key="1">
    <source>
        <dbReference type="SAM" id="MobiDB-lite"/>
    </source>
</evidence>
<keyword evidence="2" id="KW-1185">Reference proteome</keyword>
<organism evidence="2 3">
    <name type="scientific">Steinernema glaseri</name>
    <dbReference type="NCBI Taxonomy" id="37863"/>
    <lineage>
        <taxon>Eukaryota</taxon>
        <taxon>Metazoa</taxon>
        <taxon>Ecdysozoa</taxon>
        <taxon>Nematoda</taxon>
        <taxon>Chromadorea</taxon>
        <taxon>Rhabditida</taxon>
        <taxon>Tylenchina</taxon>
        <taxon>Panagrolaimomorpha</taxon>
        <taxon>Strongyloidoidea</taxon>
        <taxon>Steinernematidae</taxon>
        <taxon>Steinernema</taxon>
    </lineage>
</organism>
<protein>
    <submittedName>
        <fullName evidence="3">Transposase</fullName>
    </submittedName>
</protein>
<name>A0A1I7ZB95_9BILA</name>
<evidence type="ECO:0000313" key="3">
    <source>
        <dbReference type="WBParaSite" id="L893_g24433.t1"/>
    </source>
</evidence>
<sequence length="66" mass="7538">MDATGRVLAQLLIRTSHYNSATTDFRDETWRKSRTRESGEEDTHEGMGYEPASTFTDPTMVRIARS</sequence>
<evidence type="ECO:0000313" key="2">
    <source>
        <dbReference type="Proteomes" id="UP000095287"/>
    </source>
</evidence>
<dbReference type="AlphaFoldDB" id="A0A1I7ZB95"/>
<reference evidence="3" key="1">
    <citation type="submission" date="2016-11" db="UniProtKB">
        <authorList>
            <consortium name="WormBaseParasite"/>
        </authorList>
    </citation>
    <scope>IDENTIFICATION</scope>
</reference>
<accession>A0A1I7ZB95</accession>